<evidence type="ECO:0000313" key="7">
    <source>
        <dbReference type="Proteomes" id="UP000672032"/>
    </source>
</evidence>
<reference evidence="6" key="1">
    <citation type="submission" date="2020-10" db="EMBL/GenBank/DDBJ databases">
        <title>Genome Sequence of Monilinia vaccinii-corymbosi Sheds Light on Mummy Berry Disease Infection of Blueberry and Mating Type.</title>
        <authorList>
            <person name="Yow A.G."/>
            <person name="Zhang Y."/>
            <person name="Bansal K."/>
            <person name="Eacker S.M."/>
            <person name="Sullivan S."/>
            <person name="Liachko I."/>
            <person name="Cubeta M.A."/>
            <person name="Rollins J.A."/>
            <person name="Ashrafi H."/>
        </authorList>
    </citation>
    <scope>NUCLEOTIDE SEQUENCE</scope>
    <source>
        <strain evidence="6">RL-1</strain>
    </source>
</reference>
<keyword evidence="4" id="KW-1133">Transmembrane helix</keyword>
<organism evidence="6 7">
    <name type="scientific">Monilinia vaccinii-corymbosi</name>
    <dbReference type="NCBI Taxonomy" id="61207"/>
    <lineage>
        <taxon>Eukaryota</taxon>
        <taxon>Fungi</taxon>
        <taxon>Dikarya</taxon>
        <taxon>Ascomycota</taxon>
        <taxon>Pezizomycotina</taxon>
        <taxon>Leotiomycetes</taxon>
        <taxon>Helotiales</taxon>
        <taxon>Sclerotiniaceae</taxon>
        <taxon>Monilinia</taxon>
    </lineage>
</organism>
<evidence type="ECO:0000259" key="5">
    <source>
        <dbReference type="Pfam" id="PF01494"/>
    </source>
</evidence>
<dbReference type="PRINTS" id="PR00420">
    <property type="entry name" value="RNGMNOXGNASE"/>
</dbReference>
<dbReference type="Proteomes" id="UP000672032">
    <property type="component" value="Chromosome 7"/>
</dbReference>
<evidence type="ECO:0000256" key="3">
    <source>
        <dbReference type="ARBA" id="ARBA00023002"/>
    </source>
</evidence>
<keyword evidence="4" id="KW-0812">Transmembrane</keyword>
<dbReference type="InterPro" id="IPR051104">
    <property type="entry name" value="FAD_monoxygenase"/>
</dbReference>
<accession>A0A8A3PN38</accession>
<keyword evidence="2" id="KW-0274">FAD</keyword>
<evidence type="ECO:0000256" key="2">
    <source>
        <dbReference type="ARBA" id="ARBA00022827"/>
    </source>
</evidence>
<dbReference type="GO" id="GO:0016491">
    <property type="term" value="F:oxidoreductase activity"/>
    <property type="evidence" value="ECO:0007669"/>
    <property type="project" value="UniProtKB-KW"/>
</dbReference>
<keyword evidence="1" id="KW-0285">Flavoprotein</keyword>
<dbReference type="FunFam" id="3.50.50.60:FF:000153">
    <property type="entry name" value="Salicylate hydroxylase, putative"/>
    <property type="match status" value="1"/>
</dbReference>
<name>A0A8A3PN38_9HELO</name>
<proteinExistence type="predicted"/>
<dbReference type="PANTHER" id="PTHR46720:SF3">
    <property type="entry name" value="FAD-BINDING DOMAIN-CONTAINING PROTEIN-RELATED"/>
    <property type="match status" value="1"/>
</dbReference>
<keyword evidence="4" id="KW-0472">Membrane</keyword>
<evidence type="ECO:0000256" key="1">
    <source>
        <dbReference type="ARBA" id="ARBA00022630"/>
    </source>
</evidence>
<protein>
    <recommendedName>
        <fullName evidence="5">FAD-binding domain-containing protein</fullName>
    </recommendedName>
</protein>
<dbReference type="Gene3D" id="3.50.50.60">
    <property type="entry name" value="FAD/NAD(P)-binding domain"/>
    <property type="match status" value="1"/>
</dbReference>
<evidence type="ECO:0000256" key="4">
    <source>
        <dbReference type="SAM" id="Phobius"/>
    </source>
</evidence>
<dbReference type="AlphaFoldDB" id="A0A8A3PN38"/>
<dbReference type="SUPFAM" id="SSF51905">
    <property type="entry name" value="FAD/NAD(P)-binding domain"/>
    <property type="match status" value="1"/>
</dbReference>
<dbReference type="EMBL" id="CP063411">
    <property type="protein sequence ID" value="QSZ36355.1"/>
    <property type="molecule type" value="Genomic_DNA"/>
</dbReference>
<dbReference type="OrthoDB" id="417877at2759"/>
<dbReference type="GO" id="GO:0071949">
    <property type="term" value="F:FAD binding"/>
    <property type="evidence" value="ECO:0007669"/>
    <property type="project" value="InterPro"/>
</dbReference>
<dbReference type="PANTHER" id="PTHR46720">
    <property type="entry name" value="HYDROXYLASE, PUTATIVE (AFU_ORTHOLOGUE AFUA_3G01460)-RELATED"/>
    <property type="match status" value="1"/>
</dbReference>
<dbReference type="InterPro" id="IPR036188">
    <property type="entry name" value="FAD/NAD-bd_sf"/>
</dbReference>
<dbReference type="Pfam" id="PF01494">
    <property type="entry name" value="FAD_binding_3"/>
    <property type="match status" value="1"/>
</dbReference>
<gene>
    <name evidence="6" type="ORF">DSL72_006231</name>
</gene>
<evidence type="ECO:0000313" key="6">
    <source>
        <dbReference type="EMBL" id="QSZ36355.1"/>
    </source>
</evidence>
<keyword evidence="7" id="KW-1185">Reference proteome</keyword>
<feature type="domain" description="FAD-binding" evidence="5">
    <location>
        <begin position="189"/>
        <end position="393"/>
    </location>
</feature>
<dbReference type="InterPro" id="IPR002938">
    <property type="entry name" value="FAD-bd"/>
</dbReference>
<feature type="transmembrane region" description="Helical" evidence="4">
    <location>
        <begin position="12"/>
        <end position="33"/>
    </location>
</feature>
<keyword evidence="3" id="KW-0560">Oxidoreductase</keyword>
<dbReference type="SUPFAM" id="SSF54373">
    <property type="entry name" value="FAD-linked reductases, C-terminal domain"/>
    <property type="match status" value="1"/>
</dbReference>
<sequence>MGSVQKPEDSKLNVAIIGGGLGGLALSIGLLPYRDHLNIKIYEAASRFSEIGAGVASGPNAVRTLGLISPDILKGYRKCATFNATEDRDNAWLSFRYGMDSRSEDGKKLDLIYDVGETGKPLSELSEILTREGIRRRSCVHRARFLDEMAALIPDGMAKFGKTLVRVEELGIGNEPLKLSFEDGQMAFADVVIGCDGIKSAMRKFVMEKQSIEPRFTNSFAYRAMVPSDVARKAIGDDLALNGQLYLGYGGYIITYPVEHGDLINMAALKQTQGIEWDKKNWIMPATEEEILSDLEGYDDKLVQLVSEYSTGDRWGLFDLSHSQKYYRGRTCVMGDAAHASTPHLGAGSGMAFEDAYVLSRLFEGIKKTNDIEKALAAYDAVRRPRSQKLIEDSKKAGEIVSFSHADFGDDVTNIPQEIDALYEWVWDFDLEGSLLQAKRLSGLF</sequence>
<dbReference type="GO" id="GO:0044550">
    <property type="term" value="P:secondary metabolite biosynthetic process"/>
    <property type="evidence" value="ECO:0007669"/>
    <property type="project" value="UniProtKB-ARBA"/>
</dbReference>